<sequence>MPFNRITDCDTSVSERVSRVEEPRSVCDVFEAWAKRNPAHTAIICEGDKTVSYRDLYNAAALVTRSLQEHGVRPGDLVPVLATRSPEMIATFFGILKAGACYVPVDIEAWSEDRIQSTIARISPQLVVNLGPMRDLQCQTITVKKIETPSGLVSPFDSLTHTPDHQIQPNDLAYIIFTSGTTSAPKGVMIPHRALLNYVQQGTEEAPFNANATPNDITLLIFSPGFDACTGLVFSTLCNGAQIMIPSSANFLDCIPLCTILTATPSVLAAVQDPEACPNLRTIVLGGEAPPPWLIRKWWAPGRNIYNAYGPTETTICSLIGRIYPEKEITLGVAMPNSRVELYEDEKLSDQGEICISGPGLALGYFQDEGRTAKSFVFRDGVRMYRTGDFARRTSHGLEFAGRADSLVKNRGFLINLESEVIPILLKAGALTATALMYQNRLLGFVTPSNIDATALRSRLAAVHEAYLTPDSIFVMDALPLTANGKADNRAILQLYVEGKLSQGAGNQHFVEIADEPRMQLLKSSIAEATSQSVQDLSNDRSFWELGGNSLAALKVLSFLRKHGYKLPLKSLFELPNLVAVRDALQSNNSNVDLLEPTTSSSADAETGELSTAPMTTLQVKMIEASLKSPGANYLLMKIHIPHPGTELDTVSFKAAWQQVLQRHSIFRTTYLLQEETQRIQPGLNLDWTEEVTTEAELEEVILQKSDAIRRRILSGHEDAEVFVPVHSYCLITVPGQSSELLISAHHAQADGWSFAIILEEVQTVLSGRTIPETKSHFTHIARAQRTKQADAEGVSFWTDALKGFPTPPKLSLPKPPQSAISSDWNDSIEVQLDCNIAQLSDAGRRFRVMPSSLIYAAWALVLSNNSSTDNVSFGAVFSGRNLADIDGVDKVVGPLLNTVPFPISFKDLERSAISDVVSDVNDRLMQMLEHQWAAPEVMASMTGEDINGLLQSIVVTEYDLPPLPGSWSVERQDLMEFGLSLLIESYGNAGQALRSRMLFDRATYTQSAIRQLLAQFKNSLRELMALRNTIMKDVCSRLLDDEARQLLVGQRTALINGDVISSKDFNTIKDAFEAAAQKWPDSVAVECSRFGSLTYRQLDQLSNAVARWLRRSISVAKKPQNTVVGVLTDGSLNWIVAVLATFKAGCICCAIDINLPRRRMDIIAEQSGAALFLAANRNCSQAFRPVKDTQNVLIVNEYLSADPNRDAAPLETIAGTKSIVYLVFTSGSTGTPKGVPLHNTSILSVIRNPFVRLFAAPGRRNAQLFGLGFDVVLVEIFGSLCYGATLVLKDASDPFAHLRKVHATMATPSLLSACLPADYPNLDTIALAGESVPSSLVTTWASRVHLMNLYGPSECGPISTGTTLKYGEHVTIGQPLPGLCVYVLDHHKNPVAAGITGEIYISGDQTTHGYWNPSAAATNDAVFVPNPFSTTPEQKYMYRTGDLGYWDVDMNLCYVGRVDNQVKIRGHRVELEEIERAICAAPTTTVESAAVISMTESSGNTRIVAFVTPSSVSTSNLRADLMTLLPSYSRPSRIFALDALPKSANLKLDRKALVALADSAQVEQIDATRPNGVVEPLTPTEETIARIWKELLALGDAVVIHPDDDFLALGGNSIMAIRAARRITSSIGQYVPVALLIRETILGRLATAIDRRAAAQDAEGSNPNEAAEAVLTDLEIEMYQAIQESDTKQSFNTVVQLEIHGEVDIGALTDAFTTVIWHNPILRARYNTCRNGLLRSTSSSVTKPSFMSGEPSSYELRSFIAGTFDLAHDQLIQVRIHSNHSVVANPLTEVVIVTHHLITDKASLSIMLNLVGNEYRRLITQHKAANGEQAGSTTAAKRGSSQEKPVYADWAQWNRLNQSTCDSKTRDSGHVKFWAERFANLGKTPWLQEPIWRPRHDQSARLAFDVQKPGSTSHEQPSLQFSQRISVAAVALALRAVYGISDILLGLPYMNRDDALTADMLGLFVDRLPVRLLLEGEVLASANSLLDAVAEEINLAVEHYLPYRQIKSCARSNAPHDRPELITIILIYNWQTDALEKSMNLGPDLQVSAKKDGSRPEGLIFPMLIDVSEQEDGSLHIELEYSTVLFSSELVAQLAKLISANMQRLVQGLLPST</sequence>
<feature type="domain" description="Carrier" evidence="5">
    <location>
        <begin position="1576"/>
        <end position="1654"/>
    </location>
</feature>
<dbReference type="GO" id="GO:0005737">
    <property type="term" value="C:cytoplasm"/>
    <property type="evidence" value="ECO:0007669"/>
    <property type="project" value="TreeGrafter"/>
</dbReference>
<dbReference type="Proteomes" id="UP000250266">
    <property type="component" value="Unassembled WGS sequence"/>
</dbReference>
<dbReference type="EMBL" id="KV745140">
    <property type="protein sequence ID" value="OCK77282.1"/>
    <property type="molecule type" value="Genomic_DNA"/>
</dbReference>
<dbReference type="Gene3D" id="3.40.50.12780">
    <property type="entry name" value="N-terminal domain of ligase-like"/>
    <property type="match status" value="2"/>
</dbReference>
<proteinExistence type="inferred from homology"/>
<keyword evidence="7" id="KW-1185">Reference proteome</keyword>
<dbReference type="Pfam" id="PF00501">
    <property type="entry name" value="AMP-binding"/>
    <property type="match status" value="2"/>
</dbReference>
<dbReference type="PROSITE" id="PS00455">
    <property type="entry name" value="AMP_BINDING"/>
    <property type="match status" value="2"/>
</dbReference>
<feature type="domain" description="Carrier" evidence="5">
    <location>
        <begin position="513"/>
        <end position="589"/>
    </location>
</feature>
<dbReference type="Gene3D" id="1.10.1200.10">
    <property type="entry name" value="ACP-like"/>
    <property type="match status" value="2"/>
</dbReference>
<evidence type="ECO:0000256" key="3">
    <source>
        <dbReference type="ARBA" id="ARBA00022598"/>
    </source>
</evidence>
<dbReference type="InterPro" id="IPR036736">
    <property type="entry name" value="ACP-like_sf"/>
</dbReference>
<dbReference type="Gene3D" id="3.30.300.30">
    <property type="match status" value="2"/>
</dbReference>
<comment type="similarity">
    <text evidence="4">Belongs to the NRP synthetase family.</text>
</comment>
<accession>A0A8E2JCF1</accession>
<dbReference type="GO" id="GO:0016874">
    <property type="term" value="F:ligase activity"/>
    <property type="evidence" value="ECO:0007669"/>
    <property type="project" value="UniProtKB-KW"/>
</dbReference>
<dbReference type="InterPro" id="IPR023213">
    <property type="entry name" value="CAT-like_dom_sf"/>
</dbReference>
<name>A0A8E2JCF1_9PEZI</name>
<dbReference type="PROSITE" id="PS00012">
    <property type="entry name" value="PHOSPHOPANTETHEINE"/>
    <property type="match status" value="2"/>
</dbReference>
<dbReference type="Gene3D" id="3.30.559.10">
    <property type="entry name" value="Chloramphenicol acetyltransferase-like domain"/>
    <property type="match status" value="2"/>
</dbReference>
<dbReference type="Pfam" id="PF00668">
    <property type="entry name" value="Condensation"/>
    <property type="match status" value="2"/>
</dbReference>
<dbReference type="GO" id="GO:0031177">
    <property type="term" value="F:phosphopantetheine binding"/>
    <property type="evidence" value="ECO:0007669"/>
    <property type="project" value="TreeGrafter"/>
</dbReference>
<reference evidence="6 7" key="1">
    <citation type="journal article" date="2016" name="Nat. Commun.">
        <title>Ectomycorrhizal ecology is imprinted in the genome of the dominant symbiotic fungus Cenococcum geophilum.</title>
        <authorList>
            <consortium name="DOE Joint Genome Institute"/>
            <person name="Peter M."/>
            <person name="Kohler A."/>
            <person name="Ohm R.A."/>
            <person name="Kuo A."/>
            <person name="Krutzmann J."/>
            <person name="Morin E."/>
            <person name="Arend M."/>
            <person name="Barry K.W."/>
            <person name="Binder M."/>
            <person name="Choi C."/>
            <person name="Clum A."/>
            <person name="Copeland A."/>
            <person name="Grisel N."/>
            <person name="Haridas S."/>
            <person name="Kipfer T."/>
            <person name="LaButti K."/>
            <person name="Lindquist E."/>
            <person name="Lipzen A."/>
            <person name="Maire R."/>
            <person name="Meier B."/>
            <person name="Mihaltcheva S."/>
            <person name="Molinier V."/>
            <person name="Murat C."/>
            <person name="Poggeler S."/>
            <person name="Quandt C.A."/>
            <person name="Sperisen C."/>
            <person name="Tritt A."/>
            <person name="Tisserant E."/>
            <person name="Crous P.W."/>
            <person name="Henrissat B."/>
            <person name="Nehls U."/>
            <person name="Egli S."/>
            <person name="Spatafora J.W."/>
            <person name="Grigoriev I.V."/>
            <person name="Martin F.M."/>
        </authorList>
    </citation>
    <scope>NUCLEOTIDE SEQUENCE [LARGE SCALE GENOMIC DNA]</scope>
    <source>
        <strain evidence="6 7">CBS 459.81</strain>
    </source>
</reference>
<dbReference type="InterPro" id="IPR042099">
    <property type="entry name" value="ANL_N_sf"/>
</dbReference>
<dbReference type="SUPFAM" id="SSF52777">
    <property type="entry name" value="CoA-dependent acyltransferases"/>
    <property type="match status" value="4"/>
</dbReference>
<keyword evidence="1" id="KW-0596">Phosphopantetheine</keyword>
<evidence type="ECO:0000313" key="6">
    <source>
        <dbReference type="EMBL" id="OCK77282.1"/>
    </source>
</evidence>
<keyword evidence="3" id="KW-0436">Ligase</keyword>
<dbReference type="InterPro" id="IPR001242">
    <property type="entry name" value="Condensation_dom"/>
</dbReference>
<keyword evidence="2" id="KW-0597">Phosphoprotein</keyword>
<dbReference type="SUPFAM" id="SSF47336">
    <property type="entry name" value="ACP-like"/>
    <property type="match status" value="2"/>
</dbReference>
<evidence type="ECO:0000256" key="4">
    <source>
        <dbReference type="ARBA" id="ARBA00029454"/>
    </source>
</evidence>
<dbReference type="Pfam" id="PF00550">
    <property type="entry name" value="PP-binding"/>
    <property type="match status" value="2"/>
</dbReference>
<dbReference type="PANTHER" id="PTHR45527">
    <property type="entry name" value="NONRIBOSOMAL PEPTIDE SYNTHETASE"/>
    <property type="match status" value="1"/>
</dbReference>
<dbReference type="InterPro" id="IPR009081">
    <property type="entry name" value="PP-bd_ACP"/>
</dbReference>
<dbReference type="SUPFAM" id="SSF56801">
    <property type="entry name" value="Acetyl-CoA synthetase-like"/>
    <property type="match status" value="2"/>
</dbReference>
<dbReference type="GO" id="GO:0043041">
    <property type="term" value="P:amino acid activation for nonribosomal peptide biosynthetic process"/>
    <property type="evidence" value="ECO:0007669"/>
    <property type="project" value="TreeGrafter"/>
</dbReference>
<dbReference type="PROSITE" id="PS50075">
    <property type="entry name" value="CARRIER"/>
    <property type="match status" value="2"/>
</dbReference>
<dbReference type="Gene3D" id="3.30.559.30">
    <property type="entry name" value="Nonribosomal peptide synthetase, condensation domain"/>
    <property type="match status" value="2"/>
</dbReference>
<dbReference type="InterPro" id="IPR045851">
    <property type="entry name" value="AMP-bd_C_sf"/>
</dbReference>
<dbReference type="InterPro" id="IPR000873">
    <property type="entry name" value="AMP-dep_synth/lig_dom"/>
</dbReference>
<evidence type="ECO:0000259" key="5">
    <source>
        <dbReference type="PROSITE" id="PS50075"/>
    </source>
</evidence>
<evidence type="ECO:0000256" key="2">
    <source>
        <dbReference type="ARBA" id="ARBA00022553"/>
    </source>
</evidence>
<gene>
    <name evidence="6" type="ORF">K432DRAFT_461182</name>
</gene>
<dbReference type="PANTHER" id="PTHR45527:SF11">
    <property type="entry name" value="NONRIBOSOMAL PEPTIDE SYNTHETASE 5"/>
    <property type="match status" value="1"/>
</dbReference>
<dbReference type="GO" id="GO:0044550">
    <property type="term" value="P:secondary metabolite biosynthetic process"/>
    <property type="evidence" value="ECO:0007669"/>
    <property type="project" value="TreeGrafter"/>
</dbReference>
<dbReference type="InterPro" id="IPR006162">
    <property type="entry name" value="Ppantetheine_attach_site"/>
</dbReference>
<evidence type="ECO:0000256" key="1">
    <source>
        <dbReference type="ARBA" id="ARBA00022450"/>
    </source>
</evidence>
<organism evidence="6 7">
    <name type="scientific">Lepidopterella palustris CBS 459.81</name>
    <dbReference type="NCBI Taxonomy" id="1314670"/>
    <lineage>
        <taxon>Eukaryota</taxon>
        <taxon>Fungi</taxon>
        <taxon>Dikarya</taxon>
        <taxon>Ascomycota</taxon>
        <taxon>Pezizomycotina</taxon>
        <taxon>Dothideomycetes</taxon>
        <taxon>Pleosporomycetidae</taxon>
        <taxon>Mytilinidiales</taxon>
        <taxon>Argynnaceae</taxon>
        <taxon>Lepidopterella</taxon>
    </lineage>
</organism>
<dbReference type="InterPro" id="IPR020845">
    <property type="entry name" value="AMP-binding_CS"/>
</dbReference>
<protein>
    <submittedName>
        <fullName evidence="6">Putative non-ribosomal peptide synthetase SirP</fullName>
    </submittedName>
</protein>
<dbReference type="InterPro" id="IPR025110">
    <property type="entry name" value="AMP-bd_C"/>
</dbReference>
<evidence type="ECO:0000313" key="7">
    <source>
        <dbReference type="Proteomes" id="UP000250266"/>
    </source>
</evidence>
<dbReference type="Pfam" id="PF13193">
    <property type="entry name" value="AMP-binding_C"/>
    <property type="match status" value="1"/>
</dbReference>
<dbReference type="OrthoDB" id="416786at2759"/>